<keyword evidence="3" id="KW-1185">Reference proteome</keyword>
<comment type="caution">
    <text evidence="2">The sequence shown here is derived from an EMBL/GenBank/DDBJ whole genome shotgun (WGS) entry which is preliminary data.</text>
</comment>
<dbReference type="AlphaFoldDB" id="A0A1L8QSY1"/>
<dbReference type="NCBIfam" id="TIGR01906">
    <property type="entry name" value="integ_TIGR01906"/>
    <property type="match status" value="1"/>
</dbReference>
<accession>A0A1L8QSY1</accession>
<feature type="transmembrane region" description="Helical" evidence="1">
    <location>
        <begin position="98"/>
        <end position="119"/>
    </location>
</feature>
<keyword evidence="1" id="KW-0472">Membrane</keyword>
<organism evidence="2 3">
    <name type="scientific">Enterococcus aquimarinus</name>
    <dbReference type="NCBI Taxonomy" id="328396"/>
    <lineage>
        <taxon>Bacteria</taxon>
        <taxon>Bacillati</taxon>
        <taxon>Bacillota</taxon>
        <taxon>Bacilli</taxon>
        <taxon>Lactobacillales</taxon>
        <taxon>Enterococcaceae</taxon>
        <taxon>Enterococcus</taxon>
    </lineage>
</organism>
<gene>
    <name evidence="2" type="ORF">RU93_GL002144</name>
</gene>
<keyword evidence="1" id="KW-0812">Transmembrane</keyword>
<evidence type="ECO:0000256" key="1">
    <source>
        <dbReference type="SAM" id="Phobius"/>
    </source>
</evidence>
<feature type="transmembrane region" description="Helical" evidence="1">
    <location>
        <begin position="131"/>
        <end position="154"/>
    </location>
</feature>
<protein>
    <submittedName>
        <fullName evidence="2">Membrane protein</fullName>
    </submittedName>
</protein>
<evidence type="ECO:0000313" key="2">
    <source>
        <dbReference type="EMBL" id="OJG10628.1"/>
    </source>
</evidence>
<feature type="transmembrane region" description="Helical" evidence="1">
    <location>
        <begin position="183"/>
        <end position="205"/>
    </location>
</feature>
<reference evidence="2 3" key="1">
    <citation type="submission" date="2014-12" db="EMBL/GenBank/DDBJ databases">
        <title>Draft genome sequences of 29 type strains of Enterococci.</title>
        <authorList>
            <person name="Zhong Z."/>
            <person name="Sun Z."/>
            <person name="Liu W."/>
            <person name="Zhang W."/>
            <person name="Zhang H."/>
        </authorList>
    </citation>
    <scope>NUCLEOTIDE SEQUENCE [LARGE SCALE GENOMIC DNA]</scope>
    <source>
        <strain evidence="2 3">DSM 17690</strain>
    </source>
</reference>
<evidence type="ECO:0000313" key="3">
    <source>
        <dbReference type="Proteomes" id="UP000182149"/>
    </source>
</evidence>
<dbReference type="Proteomes" id="UP000182149">
    <property type="component" value="Unassembled WGS sequence"/>
</dbReference>
<dbReference type="EMBL" id="JXKD01000007">
    <property type="protein sequence ID" value="OJG10628.1"/>
    <property type="molecule type" value="Genomic_DNA"/>
</dbReference>
<sequence length="211" mass="24934">MMKSKEKWFERGGFLSLFLTLITFSITVTINFVPLFSWSIQRYDLVGISGLTKETLLENYRLLLRFLNYPWVSELKLPDFPMSEAGLGHFYDVKQLFLLNYGILIVTLLPSLFFLYSLVKKQRLWRLVRPFQWAMIIPVGLLFVMAIGFETFFIKFHELFFSNDDWLFNPVTDPIITVLPEQFFMWCFILFFVILESLFALGLIMGKKSLK</sequence>
<proteinExistence type="predicted"/>
<dbReference type="Pfam" id="PF07314">
    <property type="entry name" value="Lit"/>
    <property type="match status" value="1"/>
</dbReference>
<name>A0A1L8QSY1_9ENTE</name>
<feature type="transmembrane region" description="Helical" evidence="1">
    <location>
        <begin position="12"/>
        <end position="36"/>
    </location>
</feature>
<dbReference type="InterPro" id="IPR010178">
    <property type="entry name" value="Lit"/>
</dbReference>
<keyword evidence="1" id="KW-1133">Transmembrane helix</keyword>
<dbReference type="STRING" id="328396.RU93_GL002144"/>